<comment type="caution">
    <text evidence="5">The sequence shown here is derived from an EMBL/GenBank/DDBJ whole genome shotgun (WGS) entry which is preliminary data.</text>
</comment>
<dbReference type="InterPro" id="IPR002491">
    <property type="entry name" value="ABC_transptr_periplasmic_BD"/>
</dbReference>
<accession>A0ABW8IEM0</accession>
<name>A0ABW8IEM0_9BACI</name>
<proteinExistence type="inferred from homology"/>
<dbReference type="RefSeq" id="WP_404319072.1">
    <property type="nucleotide sequence ID" value="NZ_JAUIYO010000021.1"/>
</dbReference>
<dbReference type="InterPro" id="IPR050902">
    <property type="entry name" value="ABC_Transporter_SBP"/>
</dbReference>
<evidence type="ECO:0000313" key="6">
    <source>
        <dbReference type="Proteomes" id="UP001619911"/>
    </source>
</evidence>
<reference evidence="5 6" key="1">
    <citation type="submission" date="2023-07" db="EMBL/GenBank/DDBJ databases">
        <title>Bacillus lucianemedeirus sp. nov, a new species isolated from an immunobiological production facility.</title>
        <authorList>
            <person name="Costa L.V."/>
            <person name="Miranda R.V.S.L."/>
            <person name="Brandao M.L.L."/>
            <person name="Reis C.M.F."/>
            <person name="Frazao A.M."/>
            <person name="Cruz F.V."/>
            <person name="Baio P.V.P."/>
            <person name="Veras J.F.C."/>
            <person name="Ramos J.N."/>
            <person name="Vieira V."/>
        </authorList>
    </citation>
    <scope>NUCLEOTIDE SEQUENCE [LARGE SCALE GENOMIC DNA]</scope>
    <source>
        <strain evidence="5 6">B190/17</strain>
    </source>
</reference>
<sequence length="307" mass="33749">MKKTLLYSLIASLFLIFLTACGNDSSSTKETKKEETSYTVTDDRGKEITLKKVPETVVSLQPSNTEILFALGAGDKIVGATEYDTYPEEAKKIKRVGDTMTVNAEAVIALNPDAVIAYTNGDDKGIKQLEDTGIPVFVISSAQTFEDVYGNIEQIASVMGVKEKGDELVSGIKKQVANVQEKIASVKEKERVYYEVSPAPDIFTAGSETFQQEILNNAGVENVFADQKGWVKISEEEIVKRNPDTILTPGSEDPVKEFKSRAGWDQINAVKNEKIYSLDTEIMSRPGPRIGEAVELTAKTVYPDLFK</sequence>
<comment type="similarity">
    <text evidence="1">Belongs to the bacterial solute-binding protein 8 family.</text>
</comment>
<dbReference type="Pfam" id="PF01497">
    <property type="entry name" value="Peripla_BP_2"/>
    <property type="match status" value="1"/>
</dbReference>
<dbReference type="EMBL" id="JAUIYO010000021">
    <property type="protein sequence ID" value="MFK2827106.1"/>
    <property type="molecule type" value="Genomic_DNA"/>
</dbReference>
<organism evidence="5 6">
    <name type="scientific">Bacillus lumedeiriae</name>
    <dbReference type="NCBI Taxonomy" id="3058829"/>
    <lineage>
        <taxon>Bacteria</taxon>
        <taxon>Bacillati</taxon>
        <taxon>Bacillota</taxon>
        <taxon>Bacilli</taxon>
        <taxon>Bacillales</taxon>
        <taxon>Bacillaceae</taxon>
        <taxon>Bacillus</taxon>
    </lineage>
</organism>
<dbReference type="Gene3D" id="3.40.50.1980">
    <property type="entry name" value="Nitrogenase molybdenum iron protein domain"/>
    <property type="match status" value="2"/>
</dbReference>
<dbReference type="CDD" id="cd01143">
    <property type="entry name" value="YvrC"/>
    <property type="match status" value="1"/>
</dbReference>
<keyword evidence="6" id="KW-1185">Reference proteome</keyword>
<dbReference type="SUPFAM" id="SSF53807">
    <property type="entry name" value="Helical backbone' metal receptor"/>
    <property type="match status" value="1"/>
</dbReference>
<gene>
    <name evidence="5" type="ORF">QYG89_15785</name>
</gene>
<dbReference type="NCBIfam" id="NF038402">
    <property type="entry name" value="TroA_like"/>
    <property type="match status" value="1"/>
</dbReference>
<feature type="chain" id="PRO_5045695500" evidence="3">
    <location>
        <begin position="23"/>
        <end position="307"/>
    </location>
</feature>
<protein>
    <submittedName>
        <fullName evidence="5">ABC transporter substrate-binding protein</fullName>
    </submittedName>
</protein>
<evidence type="ECO:0000256" key="2">
    <source>
        <dbReference type="ARBA" id="ARBA00022729"/>
    </source>
</evidence>
<dbReference type="PROSITE" id="PS51257">
    <property type="entry name" value="PROKAR_LIPOPROTEIN"/>
    <property type="match status" value="1"/>
</dbReference>
<evidence type="ECO:0000256" key="1">
    <source>
        <dbReference type="ARBA" id="ARBA00008814"/>
    </source>
</evidence>
<evidence type="ECO:0000256" key="3">
    <source>
        <dbReference type="SAM" id="SignalP"/>
    </source>
</evidence>
<evidence type="ECO:0000259" key="4">
    <source>
        <dbReference type="PROSITE" id="PS50983"/>
    </source>
</evidence>
<dbReference type="Proteomes" id="UP001619911">
    <property type="component" value="Unassembled WGS sequence"/>
</dbReference>
<feature type="domain" description="Fe/B12 periplasmic-binding" evidence="4">
    <location>
        <begin position="56"/>
        <end position="307"/>
    </location>
</feature>
<evidence type="ECO:0000313" key="5">
    <source>
        <dbReference type="EMBL" id="MFK2827106.1"/>
    </source>
</evidence>
<dbReference type="InterPro" id="IPR054828">
    <property type="entry name" value="Vit_B12_bind_prot"/>
</dbReference>
<dbReference type="PROSITE" id="PS50983">
    <property type="entry name" value="FE_B12_PBP"/>
    <property type="match status" value="1"/>
</dbReference>
<dbReference type="PANTHER" id="PTHR30535">
    <property type="entry name" value="VITAMIN B12-BINDING PROTEIN"/>
    <property type="match status" value="1"/>
</dbReference>
<feature type="signal peptide" evidence="3">
    <location>
        <begin position="1"/>
        <end position="22"/>
    </location>
</feature>
<keyword evidence="2 3" id="KW-0732">Signal</keyword>
<dbReference type="PANTHER" id="PTHR30535:SF34">
    <property type="entry name" value="MOLYBDATE-BINDING PROTEIN MOLA"/>
    <property type="match status" value="1"/>
</dbReference>